<sequence length="609" mass="67751">MTTPSLGSALPDAFKVTHAWVDANLSFLTDISQFYKEKATIEREYAEKLSKLASEHLSKTSKQASLLAVGPEPAITPGSLDSASVVAWKETLIQTENIAKERRSLANNLDINVASSINKLHTKYTSLSDRWKSFNEELVHTRDKNYSDIQTKKKAYDAACEAMESQRAKTLKSSSDRAQEKLHKRETEMNIAKNDYLISISVANRLKDKFYYQDIPELLDGLQDLNQTKVAKLNTIWLSTSVIERQSLTKIAESFDAIDIVVKQNLPNLDTMMFMKHNTKNWTEPVDFNYIPSPIWHDDGSMIVNNESVQPLKALLNSASATYESLQRTCDDNKQVVEELILERNNLLGDVFEKVEIKSSEDFKNYEDMLARSISALQKFINNDTRRVIAEVQIETVQAVTDGIDMSYSGPTEKKSRFGIFRKSSNPSSSAGTETLSSGTTHISIIPSNTKSRLFDKLNKFAETYNTPVGATLPSTANNVTATALYPYDAAGDDETSITKGENVAVLEQDDSGWTYVKSSAGTGLVPTSYLEIHKSKPPPPKVVPRKIRKNTAQPQFQMLYDYVAQGDDELTVNKGDVLTVVSPDDGGWTEVEKNGQTGLVPTSYGSLI</sequence>
<dbReference type="PRINTS" id="PR00452">
    <property type="entry name" value="SH3DOMAIN"/>
</dbReference>
<gene>
    <name evidence="10" type="ORF">CANINC_002227</name>
</gene>
<evidence type="ECO:0000313" key="11">
    <source>
        <dbReference type="Proteomes" id="UP000307173"/>
    </source>
</evidence>
<comment type="similarity">
    <text evidence="4">Belongs to the BZZ1 family.</text>
</comment>
<comment type="caution">
    <text evidence="10">The sequence shown here is derived from an EMBL/GenBank/DDBJ whole genome shotgun (WGS) entry which is preliminary data.</text>
</comment>
<comment type="function">
    <text evidence="3">Plays a role in endocytosis and trafficking to the vacuole. Functions with type I myosins to restore polarity of the actin cytoskeleton after NaCl stress.</text>
</comment>
<evidence type="ECO:0000256" key="6">
    <source>
        <dbReference type="PROSITE-ProRule" id="PRU00192"/>
    </source>
</evidence>
<dbReference type="SUPFAM" id="SSF103657">
    <property type="entry name" value="BAR/IMD domain-like"/>
    <property type="match status" value="1"/>
</dbReference>
<reference evidence="10 11" key="1">
    <citation type="journal article" date="2019" name="Front. Genet.">
        <title>Whole-Genome Sequencing of the Opportunistic Yeast Pathogen Candida inconspicua Uncovers Its Hybrid Origin.</title>
        <authorList>
            <person name="Mixao V."/>
            <person name="Hansen A.P."/>
            <person name="Saus E."/>
            <person name="Boekhout T."/>
            <person name="Lass-Florl C."/>
            <person name="Gabaldon T."/>
        </authorList>
    </citation>
    <scope>NUCLEOTIDE SEQUENCE [LARGE SCALE GENOMIC DNA]</scope>
    <source>
        <strain evidence="10 11">CBS 180</strain>
    </source>
</reference>
<dbReference type="Proteomes" id="UP000307173">
    <property type="component" value="Unassembled WGS sequence"/>
</dbReference>
<dbReference type="SUPFAM" id="SSF50044">
    <property type="entry name" value="SH3-domain"/>
    <property type="match status" value="2"/>
</dbReference>
<dbReference type="PANTHER" id="PTHR15735">
    <property type="entry name" value="FCH AND DOUBLE SH3 DOMAINS PROTEIN"/>
    <property type="match status" value="1"/>
</dbReference>
<accession>A0A4T0X1Q6</accession>
<dbReference type="PROSITE" id="PS50002">
    <property type="entry name" value="SH3"/>
    <property type="match status" value="2"/>
</dbReference>
<evidence type="ECO:0000256" key="1">
    <source>
        <dbReference type="ARBA" id="ARBA00022443"/>
    </source>
</evidence>
<dbReference type="InterPro" id="IPR036028">
    <property type="entry name" value="SH3-like_dom_sf"/>
</dbReference>
<keyword evidence="2 7" id="KW-0175">Coiled coil</keyword>
<dbReference type="Gene3D" id="1.20.1270.60">
    <property type="entry name" value="Arfaptin homology (AH) domain/BAR domain"/>
    <property type="match status" value="1"/>
</dbReference>
<dbReference type="PROSITE" id="PS51741">
    <property type="entry name" value="F_BAR"/>
    <property type="match status" value="1"/>
</dbReference>
<keyword evidence="11" id="KW-1185">Reference proteome</keyword>
<dbReference type="GO" id="GO:0030864">
    <property type="term" value="C:cortical actin cytoskeleton"/>
    <property type="evidence" value="ECO:0007669"/>
    <property type="project" value="UniProtKB-ARBA"/>
</dbReference>
<protein>
    <recommendedName>
        <fullName evidence="5">Protein BZZ1</fullName>
    </recommendedName>
</protein>
<organism evidence="10 11">
    <name type="scientific">Pichia inconspicua</name>
    <dbReference type="NCBI Taxonomy" id="52247"/>
    <lineage>
        <taxon>Eukaryota</taxon>
        <taxon>Fungi</taxon>
        <taxon>Dikarya</taxon>
        <taxon>Ascomycota</taxon>
        <taxon>Saccharomycotina</taxon>
        <taxon>Pichiomycetes</taxon>
        <taxon>Pichiales</taxon>
        <taxon>Pichiaceae</taxon>
        <taxon>Pichia</taxon>
    </lineage>
</organism>
<evidence type="ECO:0000313" key="10">
    <source>
        <dbReference type="EMBL" id="TID28959.1"/>
    </source>
</evidence>
<feature type="domain" description="F-BAR" evidence="9">
    <location>
        <begin position="1"/>
        <end position="270"/>
    </location>
</feature>
<dbReference type="InterPro" id="IPR031160">
    <property type="entry name" value="F_BAR_dom"/>
</dbReference>
<dbReference type="Pfam" id="PF14604">
    <property type="entry name" value="SH3_9"/>
    <property type="match status" value="1"/>
</dbReference>
<name>A0A4T0X1Q6_9ASCO</name>
<dbReference type="SMART" id="SM00055">
    <property type="entry name" value="FCH"/>
    <property type="match status" value="1"/>
</dbReference>
<dbReference type="GO" id="GO:0045010">
    <property type="term" value="P:actin nucleation"/>
    <property type="evidence" value="ECO:0007669"/>
    <property type="project" value="UniProtKB-ARBA"/>
</dbReference>
<dbReference type="PANTHER" id="PTHR15735:SF21">
    <property type="entry name" value="PROTEIN NERVOUS WRECK"/>
    <property type="match status" value="1"/>
</dbReference>
<evidence type="ECO:0000256" key="3">
    <source>
        <dbReference type="ARBA" id="ARBA00054085"/>
    </source>
</evidence>
<evidence type="ECO:0000259" key="9">
    <source>
        <dbReference type="PROSITE" id="PS51741"/>
    </source>
</evidence>
<dbReference type="STRING" id="52247.A0A4T0X1Q6"/>
<dbReference type="Gene3D" id="2.30.30.40">
    <property type="entry name" value="SH3 Domains"/>
    <property type="match status" value="2"/>
</dbReference>
<evidence type="ECO:0000256" key="2">
    <source>
        <dbReference type="ARBA" id="ARBA00023054"/>
    </source>
</evidence>
<feature type="domain" description="SH3" evidence="8">
    <location>
        <begin position="552"/>
        <end position="609"/>
    </location>
</feature>
<dbReference type="InterPro" id="IPR001452">
    <property type="entry name" value="SH3_domain"/>
</dbReference>
<dbReference type="OrthoDB" id="8783038at2759"/>
<dbReference type="FunFam" id="1.20.1270.60:FF:000060">
    <property type="entry name" value="Actin polymerization protein Bzz1"/>
    <property type="match status" value="1"/>
</dbReference>
<dbReference type="Pfam" id="PF00611">
    <property type="entry name" value="FCH"/>
    <property type="match status" value="1"/>
</dbReference>
<dbReference type="PRINTS" id="PR00499">
    <property type="entry name" value="P67PHOX"/>
</dbReference>
<dbReference type="EMBL" id="SELW01000355">
    <property type="protein sequence ID" value="TID28959.1"/>
    <property type="molecule type" value="Genomic_DNA"/>
</dbReference>
<dbReference type="InterPro" id="IPR001060">
    <property type="entry name" value="FCH_dom"/>
</dbReference>
<dbReference type="CDD" id="cd11912">
    <property type="entry name" value="SH3_Bzz1_1"/>
    <property type="match status" value="2"/>
</dbReference>
<proteinExistence type="inferred from homology"/>
<dbReference type="GO" id="GO:0030833">
    <property type="term" value="P:regulation of actin filament polymerization"/>
    <property type="evidence" value="ECO:0007669"/>
    <property type="project" value="TreeGrafter"/>
</dbReference>
<feature type="domain" description="SH3" evidence="8">
    <location>
        <begin position="477"/>
        <end position="536"/>
    </location>
</feature>
<dbReference type="SMART" id="SM00326">
    <property type="entry name" value="SH3"/>
    <property type="match status" value="2"/>
</dbReference>
<evidence type="ECO:0000256" key="4">
    <source>
        <dbReference type="ARBA" id="ARBA00061387"/>
    </source>
</evidence>
<dbReference type="AlphaFoldDB" id="A0A4T0X1Q6"/>
<evidence type="ECO:0000256" key="7">
    <source>
        <dbReference type="PROSITE-ProRule" id="PRU01077"/>
    </source>
</evidence>
<dbReference type="Pfam" id="PF00018">
    <property type="entry name" value="SH3_1"/>
    <property type="match status" value="1"/>
</dbReference>
<dbReference type="InterPro" id="IPR027267">
    <property type="entry name" value="AH/BAR_dom_sf"/>
</dbReference>
<evidence type="ECO:0000259" key="8">
    <source>
        <dbReference type="PROSITE" id="PS50002"/>
    </source>
</evidence>
<evidence type="ECO:0000256" key="5">
    <source>
        <dbReference type="ARBA" id="ARBA00074946"/>
    </source>
</evidence>
<dbReference type="InterPro" id="IPR035459">
    <property type="entry name" value="Bzz1_SH3_1"/>
</dbReference>
<keyword evidence="1 6" id="KW-0728">SH3 domain</keyword>